<dbReference type="GO" id="GO:0009349">
    <property type="term" value="C:riboflavin synthase complex"/>
    <property type="evidence" value="ECO:0007669"/>
    <property type="project" value="UniProtKB-UniRule"/>
</dbReference>
<dbReference type="InterPro" id="IPR034964">
    <property type="entry name" value="LS"/>
</dbReference>
<feature type="binding site" evidence="7">
    <location>
        <begin position="78"/>
        <end position="80"/>
    </location>
    <ligand>
        <name>5-amino-6-(D-ribitylamino)uracil</name>
        <dbReference type="ChEBI" id="CHEBI:15934"/>
    </ligand>
</feature>
<dbReference type="InterPro" id="IPR002180">
    <property type="entry name" value="LS/RS"/>
</dbReference>
<name>A0A7G9YV86_9EURY</name>
<dbReference type="AlphaFoldDB" id="A0A7G9YV86"/>
<protein>
    <recommendedName>
        <fullName evidence="3 7">6,7-dimethyl-8-ribityllumazine synthase</fullName>
        <shortName evidence="7">DMRL synthase</shortName>
        <shortName evidence="7">LS</shortName>
        <shortName evidence="7">Lumazine synthase</shortName>
        <ecNumber evidence="3 7">2.5.1.78</ecNumber>
    </recommendedName>
</protein>
<evidence type="ECO:0000256" key="2">
    <source>
        <dbReference type="ARBA" id="ARBA00007424"/>
    </source>
</evidence>
<comment type="similarity">
    <text evidence="2 7">Belongs to the DMRL synthase family.</text>
</comment>
<feature type="binding site" evidence="7">
    <location>
        <position position="18"/>
    </location>
    <ligand>
        <name>5-amino-6-(D-ribitylamino)uracil</name>
        <dbReference type="ChEBI" id="CHEBI:15934"/>
    </ligand>
</feature>
<dbReference type="Gene3D" id="3.40.50.960">
    <property type="entry name" value="Lumazine/riboflavin synthase"/>
    <property type="match status" value="1"/>
</dbReference>
<evidence type="ECO:0000313" key="8">
    <source>
        <dbReference type="EMBL" id="QNO51920.1"/>
    </source>
</evidence>
<dbReference type="Pfam" id="PF00885">
    <property type="entry name" value="DMRL_synthase"/>
    <property type="match status" value="1"/>
</dbReference>
<dbReference type="InterPro" id="IPR036467">
    <property type="entry name" value="LS/RS_sf"/>
</dbReference>
<dbReference type="EMBL" id="MT631490">
    <property type="protein sequence ID" value="QNO51920.1"/>
    <property type="molecule type" value="Genomic_DNA"/>
</dbReference>
<reference evidence="8" key="1">
    <citation type="submission" date="2020-06" db="EMBL/GenBank/DDBJ databases">
        <title>Unique genomic features of the anaerobic methanotrophic archaea.</title>
        <authorList>
            <person name="Chadwick G.L."/>
            <person name="Skennerton C.T."/>
            <person name="Laso-Perez R."/>
            <person name="Leu A.O."/>
            <person name="Speth D.R."/>
            <person name="Yu H."/>
            <person name="Morgan-Lang C."/>
            <person name="Hatzenpichler R."/>
            <person name="Goudeau D."/>
            <person name="Malmstrom R."/>
            <person name="Brazelton W.J."/>
            <person name="Woyke T."/>
            <person name="Hallam S.J."/>
            <person name="Tyson G.W."/>
            <person name="Wegener G."/>
            <person name="Boetius A."/>
            <person name="Orphan V."/>
        </authorList>
    </citation>
    <scope>NUCLEOTIDE SEQUENCE</scope>
</reference>
<evidence type="ECO:0000256" key="6">
    <source>
        <dbReference type="ARBA" id="ARBA00048785"/>
    </source>
</evidence>
<feature type="active site" description="Proton donor" evidence="7">
    <location>
        <position position="86"/>
    </location>
</feature>
<feature type="binding site" evidence="7">
    <location>
        <position position="120"/>
    </location>
    <ligand>
        <name>(2S)-2-hydroxy-3-oxobutyl phosphate</name>
        <dbReference type="ChEBI" id="CHEBI:58830"/>
    </ligand>
</feature>
<dbReference type="GO" id="GO:0009231">
    <property type="term" value="P:riboflavin biosynthetic process"/>
    <property type="evidence" value="ECO:0007669"/>
    <property type="project" value="UniProtKB-UniRule"/>
</dbReference>
<evidence type="ECO:0000256" key="4">
    <source>
        <dbReference type="ARBA" id="ARBA00022619"/>
    </source>
</evidence>
<sequence>MEKEDLEEIKLGFVVSEFHRDITYQMEILGREHAAFLGAKVTRTLYTPGTFDMPLAVKKMVSEKDKEKEVDAVVTLGCVIEGTTEHDEMIASQLTRKIMDLSLEYGKPVTLGVSGPGMTRLESAERIDYAKRAGRSRGEDGEAVSGFSGLAVLAVYPVNGVNGFGSRRISRVEMKKKGFNR</sequence>
<dbReference type="SUPFAM" id="SSF52121">
    <property type="entry name" value="Lumazine synthase"/>
    <property type="match status" value="1"/>
</dbReference>
<accession>A0A7G9YV86</accession>
<feature type="binding site" evidence="7">
    <location>
        <begin position="50"/>
        <end position="52"/>
    </location>
    <ligand>
        <name>5-amino-6-(D-ribitylamino)uracil</name>
        <dbReference type="ChEBI" id="CHEBI:15934"/>
    </ligand>
</feature>
<keyword evidence="5 7" id="KW-0808">Transferase</keyword>
<organism evidence="8">
    <name type="scientific">Candidatus Methanophagaceae archaeon ANME-1 ERB6</name>
    <dbReference type="NCBI Taxonomy" id="2759912"/>
    <lineage>
        <taxon>Archaea</taxon>
        <taxon>Methanobacteriati</taxon>
        <taxon>Methanobacteriota</taxon>
        <taxon>Stenosarchaea group</taxon>
        <taxon>Methanomicrobia</taxon>
        <taxon>Candidatus Methanophagales</taxon>
        <taxon>Candidatus Methanophagaceae</taxon>
    </lineage>
</organism>
<gene>
    <name evidence="7 8" type="primary">ribH</name>
    <name evidence="8" type="ORF">GIJBPDML_00001</name>
</gene>
<comment type="pathway">
    <text evidence="1 7">Cofactor biosynthesis; riboflavin biosynthesis; riboflavin from 2-hydroxy-3-oxobutyl phosphate and 5-amino-6-(D-ribitylamino)uracil: step 1/2.</text>
</comment>
<dbReference type="EC" id="2.5.1.78" evidence="3 7"/>
<dbReference type="PANTHER" id="PTHR21058">
    <property type="entry name" value="6,7-DIMETHYL-8-RIBITYLLUMAZINE SYNTHASE DMRL SYNTHASE LUMAZINE SYNTHASE"/>
    <property type="match status" value="1"/>
</dbReference>
<comment type="catalytic activity">
    <reaction evidence="6 7">
        <text>(2S)-2-hydroxy-3-oxobutyl phosphate + 5-amino-6-(D-ribitylamino)uracil = 6,7-dimethyl-8-(1-D-ribityl)lumazine + phosphate + 2 H2O + H(+)</text>
        <dbReference type="Rhea" id="RHEA:26152"/>
        <dbReference type="ChEBI" id="CHEBI:15377"/>
        <dbReference type="ChEBI" id="CHEBI:15378"/>
        <dbReference type="ChEBI" id="CHEBI:15934"/>
        <dbReference type="ChEBI" id="CHEBI:43474"/>
        <dbReference type="ChEBI" id="CHEBI:58201"/>
        <dbReference type="ChEBI" id="CHEBI:58830"/>
        <dbReference type="EC" id="2.5.1.78"/>
    </reaction>
</comment>
<evidence type="ECO:0000256" key="1">
    <source>
        <dbReference type="ARBA" id="ARBA00004917"/>
    </source>
</evidence>
<evidence type="ECO:0000256" key="3">
    <source>
        <dbReference type="ARBA" id="ARBA00012664"/>
    </source>
</evidence>
<feature type="binding site" evidence="7">
    <location>
        <begin position="83"/>
        <end position="84"/>
    </location>
    <ligand>
        <name>(2S)-2-hydroxy-3-oxobutyl phosphate</name>
        <dbReference type="ChEBI" id="CHEBI:58830"/>
    </ligand>
</feature>
<dbReference type="UniPathway" id="UPA00275">
    <property type="reaction ID" value="UER00404"/>
</dbReference>
<evidence type="ECO:0000256" key="7">
    <source>
        <dbReference type="HAMAP-Rule" id="MF_00178"/>
    </source>
</evidence>
<dbReference type="NCBIfam" id="TIGR00114">
    <property type="entry name" value="lumazine-synth"/>
    <property type="match status" value="1"/>
</dbReference>
<evidence type="ECO:0000256" key="5">
    <source>
        <dbReference type="ARBA" id="ARBA00022679"/>
    </source>
</evidence>
<comment type="function">
    <text evidence="7">Catalyzes the formation of 6,7-dimethyl-8-ribityllumazine by condensation of 5-amino-6-(D-ribitylamino)uracil with 3,4-dihydroxy-2-butanone 4-phosphate. This is the penultimate step in the biosynthesis of riboflavin.</text>
</comment>
<dbReference type="CDD" id="cd09211">
    <property type="entry name" value="Lumazine_synthase_archaeal"/>
    <property type="match status" value="1"/>
</dbReference>
<dbReference type="HAMAP" id="MF_00178">
    <property type="entry name" value="Lumazine_synth"/>
    <property type="match status" value="1"/>
</dbReference>
<feature type="binding site" evidence="7">
    <location>
        <position position="111"/>
    </location>
    <ligand>
        <name>5-amino-6-(D-ribitylamino)uracil</name>
        <dbReference type="ChEBI" id="CHEBI:15934"/>
    </ligand>
</feature>
<dbReference type="GO" id="GO:0000906">
    <property type="term" value="F:6,7-dimethyl-8-ribityllumazine synthase activity"/>
    <property type="evidence" value="ECO:0007669"/>
    <property type="project" value="UniProtKB-UniRule"/>
</dbReference>
<keyword evidence="4 7" id="KW-0686">Riboflavin biosynthesis</keyword>
<proteinExistence type="inferred from homology"/>
<dbReference type="PANTHER" id="PTHR21058:SF0">
    <property type="entry name" value="6,7-DIMETHYL-8-RIBITYLLUMAZINE SYNTHASE"/>
    <property type="match status" value="1"/>
</dbReference>